<evidence type="ECO:0000313" key="1">
    <source>
        <dbReference type="EMBL" id="KAF9477505.1"/>
    </source>
</evidence>
<keyword evidence="2" id="KW-1185">Reference proteome</keyword>
<protein>
    <submittedName>
        <fullName evidence="1">Uncharacterized protein</fullName>
    </submittedName>
</protein>
<reference evidence="1" key="1">
    <citation type="submission" date="2020-11" db="EMBL/GenBank/DDBJ databases">
        <authorList>
            <consortium name="DOE Joint Genome Institute"/>
            <person name="Ahrendt S."/>
            <person name="Riley R."/>
            <person name="Andreopoulos W."/>
            <person name="Labutti K."/>
            <person name="Pangilinan J."/>
            <person name="Ruiz-Duenas F.J."/>
            <person name="Barrasa J.M."/>
            <person name="Sanchez-Garcia M."/>
            <person name="Camarero S."/>
            <person name="Miyauchi S."/>
            <person name="Serrano A."/>
            <person name="Linde D."/>
            <person name="Babiker R."/>
            <person name="Drula E."/>
            <person name="Ayuso-Fernandez I."/>
            <person name="Pacheco R."/>
            <person name="Padilla G."/>
            <person name="Ferreira P."/>
            <person name="Barriuso J."/>
            <person name="Kellner H."/>
            <person name="Castanera R."/>
            <person name="Alfaro M."/>
            <person name="Ramirez L."/>
            <person name="Pisabarro A.G."/>
            <person name="Kuo A."/>
            <person name="Tritt A."/>
            <person name="Lipzen A."/>
            <person name="He G."/>
            <person name="Yan M."/>
            <person name="Ng V."/>
            <person name="Cullen D."/>
            <person name="Martin F."/>
            <person name="Rosso M.-N."/>
            <person name="Henrissat B."/>
            <person name="Hibbett D."/>
            <person name="Martinez A.T."/>
            <person name="Grigoriev I.V."/>
        </authorList>
    </citation>
    <scope>NUCLEOTIDE SEQUENCE</scope>
    <source>
        <strain evidence="1">CIRM-BRFM 674</strain>
    </source>
</reference>
<sequence>MVPFIADAGAEPLYRHVAEPFPYLLGYNPEATSLALESTTQWRGIHLNPQLDSAGEGYVEFQGQVQGGGTNLASTSANTSE</sequence>
<accession>A0A9P6CYH7</accession>
<organism evidence="1 2">
    <name type="scientific">Pholiota conissans</name>
    <dbReference type="NCBI Taxonomy" id="109636"/>
    <lineage>
        <taxon>Eukaryota</taxon>
        <taxon>Fungi</taxon>
        <taxon>Dikarya</taxon>
        <taxon>Basidiomycota</taxon>
        <taxon>Agaricomycotina</taxon>
        <taxon>Agaricomycetes</taxon>
        <taxon>Agaricomycetidae</taxon>
        <taxon>Agaricales</taxon>
        <taxon>Agaricineae</taxon>
        <taxon>Strophariaceae</taxon>
        <taxon>Pholiota</taxon>
    </lineage>
</organism>
<name>A0A9P6CYH7_9AGAR</name>
<dbReference type="AlphaFoldDB" id="A0A9P6CYH7"/>
<comment type="caution">
    <text evidence="1">The sequence shown here is derived from an EMBL/GenBank/DDBJ whole genome shotgun (WGS) entry which is preliminary data.</text>
</comment>
<dbReference type="EMBL" id="MU155259">
    <property type="protein sequence ID" value="KAF9477505.1"/>
    <property type="molecule type" value="Genomic_DNA"/>
</dbReference>
<proteinExistence type="predicted"/>
<gene>
    <name evidence="1" type="ORF">BDN70DRAFT_934186</name>
</gene>
<dbReference type="Proteomes" id="UP000807469">
    <property type="component" value="Unassembled WGS sequence"/>
</dbReference>
<evidence type="ECO:0000313" key="2">
    <source>
        <dbReference type="Proteomes" id="UP000807469"/>
    </source>
</evidence>